<keyword evidence="2" id="KW-1185">Reference proteome</keyword>
<comment type="caution">
    <text evidence="1">The sequence shown here is derived from an EMBL/GenBank/DDBJ whole genome shotgun (WGS) entry which is preliminary data.</text>
</comment>
<dbReference type="AlphaFoldDB" id="A0A8S4Q7I1"/>
<accession>A0A8S4Q7I1</accession>
<organism evidence="1 2">
    <name type="scientific">Owenia fusiformis</name>
    <name type="common">Polychaete worm</name>
    <dbReference type="NCBI Taxonomy" id="6347"/>
    <lineage>
        <taxon>Eukaryota</taxon>
        <taxon>Metazoa</taxon>
        <taxon>Spiralia</taxon>
        <taxon>Lophotrochozoa</taxon>
        <taxon>Annelida</taxon>
        <taxon>Polychaeta</taxon>
        <taxon>Sedentaria</taxon>
        <taxon>Canalipalpata</taxon>
        <taxon>Sabellida</taxon>
        <taxon>Oweniida</taxon>
        <taxon>Oweniidae</taxon>
        <taxon>Owenia</taxon>
    </lineage>
</organism>
<proteinExistence type="predicted"/>
<evidence type="ECO:0000313" key="2">
    <source>
        <dbReference type="Proteomes" id="UP000749559"/>
    </source>
</evidence>
<evidence type="ECO:0000313" key="1">
    <source>
        <dbReference type="EMBL" id="CAH1801781.1"/>
    </source>
</evidence>
<reference evidence="1" key="1">
    <citation type="submission" date="2022-03" db="EMBL/GenBank/DDBJ databases">
        <authorList>
            <person name="Martin C."/>
        </authorList>
    </citation>
    <scope>NUCLEOTIDE SEQUENCE</scope>
</reference>
<sequence>MDSPLMGITIRNTGEDAWMIENIHVKNLCTKQVFEMNCDPNMCMVDRPYAPQIFLLASQYATRYNSPGAQEDLAKIDTISSNRNSTMCNYRVYALTGKDGETTNPLEIRFHTACAVSQWYSIKDSGHGHQKNNYYWNKYFLPVMDSPLVGVTVKVAGEDGWMIENIHVENLCTKRVFDMNCQPNLCIVDRPHVPELFIPVA</sequence>
<gene>
    <name evidence="1" type="ORF">OFUS_LOCUS25532</name>
</gene>
<dbReference type="Proteomes" id="UP000749559">
    <property type="component" value="Unassembled WGS sequence"/>
</dbReference>
<protein>
    <submittedName>
        <fullName evidence="1">Uncharacterized protein</fullName>
    </submittedName>
</protein>
<name>A0A8S4Q7I1_OWEFU</name>
<dbReference type="EMBL" id="CAIIXF020000012">
    <property type="protein sequence ID" value="CAH1801781.1"/>
    <property type="molecule type" value="Genomic_DNA"/>
</dbReference>